<comment type="caution">
    <text evidence="1">The sequence shown here is derived from an EMBL/GenBank/DDBJ whole genome shotgun (WGS) entry which is preliminary data.</text>
</comment>
<dbReference type="Gene3D" id="3.40.630.40">
    <property type="entry name" value="Zn-dependent exopeptidases"/>
    <property type="match status" value="1"/>
</dbReference>
<evidence type="ECO:0000313" key="2">
    <source>
        <dbReference type="Proteomes" id="UP001169764"/>
    </source>
</evidence>
<reference evidence="1" key="1">
    <citation type="submission" date="2023-07" db="EMBL/GenBank/DDBJ databases">
        <authorList>
            <person name="Kim M."/>
        </authorList>
    </citation>
    <scope>NUCLEOTIDE SEQUENCE</scope>
    <source>
        <strain evidence="1">BIUV-7</strain>
    </source>
</reference>
<dbReference type="RefSeq" id="WP_303540435.1">
    <property type="nucleotide sequence ID" value="NZ_JAUOTP010000002.1"/>
</dbReference>
<name>A0ABT8Y602_9SPHN</name>
<keyword evidence="2" id="KW-1185">Reference proteome</keyword>
<dbReference type="EMBL" id="JAUOTP010000002">
    <property type="protein sequence ID" value="MDO6413750.1"/>
    <property type="molecule type" value="Genomic_DNA"/>
</dbReference>
<organism evidence="1 2">
    <name type="scientific">Sphingomonas natans</name>
    <dbReference type="NCBI Taxonomy" id="3063330"/>
    <lineage>
        <taxon>Bacteria</taxon>
        <taxon>Pseudomonadati</taxon>
        <taxon>Pseudomonadota</taxon>
        <taxon>Alphaproteobacteria</taxon>
        <taxon>Sphingomonadales</taxon>
        <taxon>Sphingomonadaceae</taxon>
        <taxon>Sphingomonas</taxon>
    </lineage>
</organism>
<evidence type="ECO:0000313" key="1">
    <source>
        <dbReference type="EMBL" id="MDO6413750.1"/>
    </source>
</evidence>
<proteinExistence type="predicted"/>
<sequence>MTLSQPPAPPPFLRLGPASAQTPLVIAVPHAGRHYPSAIGEARAVGWRTLEDLEDRYADRLVSPAVEAGAVAIVATHGRAWIDLNRGEADAGHPDAAAASPRARAGLGLVPSRIAGRPLWRRFPDEAEIGARIAALHTPYHRAIADALAAARQRHGFALLVDCHSMPSLGRPGRMAARIVIGDRHGASAGLNVSEAAVGAGLRHGLPTTRNAPYAGAFTIEHHGRPSEGVHAIQVEIDRSLYLKTGLREPSDRLAGIAAIFTELCWDAVDSLAGITQAKAAE</sequence>
<protein>
    <submittedName>
        <fullName evidence="1">N-formylglutamate amidohydrolase</fullName>
    </submittedName>
</protein>
<gene>
    <name evidence="1" type="ORF">Q4F19_05085</name>
</gene>
<dbReference type="Pfam" id="PF05013">
    <property type="entry name" value="FGase"/>
    <property type="match status" value="1"/>
</dbReference>
<accession>A0ABT8Y602</accession>
<dbReference type="Proteomes" id="UP001169764">
    <property type="component" value="Unassembled WGS sequence"/>
</dbReference>
<dbReference type="SUPFAM" id="SSF53187">
    <property type="entry name" value="Zn-dependent exopeptidases"/>
    <property type="match status" value="1"/>
</dbReference>
<dbReference type="InterPro" id="IPR007709">
    <property type="entry name" value="N-FG_amidohydro"/>
</dbReference>